<proteinExistence type="predicted"/>
<feature type="region of interest" description="Disordered" evidence="1">
    <location>
        <begin position="313"/>
        <end position="357"/>
    </location>
</feature>
<sequence length="357" mass="38811">MDEKKEDEIPLWLKKPPMESHPFNFISAVKMKLKRFLEEQNKNILTDISSNAIQIPRPLDMPGDDKKEGLGKEHDVVGDEPEVNYESDFEPSVASGSGPSQNDEKVSAANSSDLDTATEDILPTDEVPESKIPFPNDGARKEVVDYISDNISELSRKSGSLASNQSHFSNVNHQLMAPNFTLSRLGGDLVRINDKDTESKESTAELENVKEIPTSNQSEVLSVLSLPSAKLSCKSDKSSYGSCKTDLSVASKSGLISRDVSSSKSDSRNKILPPTVTQRKTLGEESTLGFNEVISSVSTMQLDKFLSDGSHISSKDALSHNAQSNEIESASKVGIDYDGRLESAPPSSLPHQLSGLK</sequence>
<feature type="non-terminal residue" evidence="2">
    <location>
        <position position="357"/>
    </location>
</feature>
<dbReference type="Proteomes" id="UP000792457">
    <property type="component" value="Unassembled WGS sequence"/>
</dbReference>
<name>A0A8K0P968_LADFU</name>
<evidence type="ECO:0000256" key="1">
    <source>
        <dbReference type="SAM" id="MobiDB-lite"/>
    </source>
</evidence>
<dbReference type="EMBL" id="KZ309226">
    <property type="protein sequence ID" value="KAG8237787.1"/>
    <property type="molecule type" value="Genomic_DNA"/>
</dbReference>
<dbReference type="AlphaFoldDB" id="A0A8K0P968"/>
<feature type="compositionally biased region" description="Acidic residues" evidence="1">
    <location>
        <begin position="78"/>
        <end position="89"/>
    </location>
</feature>
<evidence type="ECO:0000313" key="2">
    <source>
        <dbReference type="EMBL" id="KAG8237787.1"/>
    </source>
</evidence>
<feature type="compositionally biased region" description="Basic and acidic residues" evidence="1">
    <location>
        <begin position="63"/>
        <end position="77"/>
    </location>
</feature>
<reference evidence="2" key="1">
    <citation type="submission" date="2013-04" db="EMBL/GenBank/DDBJ databases">
        <authorList>
            <person name="Qu J."/>
            <person name="Murali S.C."/>
            <person name="Bandaranaike D."/>
            <person name="Bellair M."/>
            <person name="Blankenburg K."/>
            <person name="Chao H."/>
            <person name="Dinh H."/>
            <person name="Doddapaneni H."/>
            <person name="Downs B."/>
            <person name="Dugan-Rocha S."/>
            <person name="Elkadiri S."/>
            <person name="Gnanaolivu R.D."/>
            <person name="Hernandez B."/>
            <person name="Javaid M."/>
            <person name="Jayaseelan J.C."/>
            <person name="Lee S."/>
            <person name="Li M."/>
            <person name="Ming W."/>
            <person name="Munidasa M."/>
            <person name="Muniz J."/>
            <person name="Nguyen L."/>
            <person name="Ongeri F."/>
            <person name="Osuji N."/>
            <person name="Pu L.-L."/>
            <person name="Puazo M."/>
            <person name="Qu C."/>
            <person name="Quiroz J."/>
            <person name="Raj R."/>
            <person name="Weissenberger G."/>
            <person name="Xin Y."/>
            <person name="Zou X."/>
            <person name="Han Y."/>
            <person name="Richards S."/>
            <person name="Worley K."/>
            <person name="Muzny D."/>
            <person name="Gibbs R."/>
        </authorList>
    </citation>
    <scope>NUCLEOTIDE SEQUENCE</scope>
    <source>
        <strain evidence="2">Sampled in the wild</strain>
    </source>
</reference>
<evidence type="ECO:0000313" key="3">
    <source>
        <dbReference type="Proteomes" id="UP000792457"/>
    </source>
</evidence>
<organism evidence="2 3">
    <name type="scientific">Ladona fulva</name>
    <name type="common">Scarce chaser dragonfly</name>
    <name type="synonym">Libellula fulva</name>
    <dbReference type="NCBI Taxonomy" id="123851"/>
    <lineage>
        <taxon>Eukaryota</taxon>
        <taxon>Metazoa</taxon>
        <taxon>Ecdysozoa</taxon>
        <taxon>Arthropoda</taxon>
        <taxon>Hexapoda</taxon>
        <taxon>Insecta</taxon>
        <taxon>Pterygota</taxon>
        <taxon>Palaeoptera</taxon>
        <taxon>Odonata</taxon>
        <taxon>Epiprocta</taxon>
        <taxon>Anisoptera</taxon>
        <taxon>Libelluloidea</taxon>
        <taxon>Libellulidae</taxon>
        <taxon>Ladona</taxon>
    </lineage>
</organism>
<keyword evidence="3" id="KW-1185">Reference proteome</keyword>
<comment type="caution">
    <text evidence="2">The sequence shown here is derived from an EMBL/GenBank/DDBJ whole genome shotgun (WGS) entry which is preliminary data.</text>
</comment>
<feature type="compositionally biased region" description="Acidic residues" evidence="1">
    <location>
        <begin position="116"/>
        <end position="127"/>
    </location>
</feature>
<reference evidence="2" key="2">
    <citation type="submission" date="2017-10" db="EMBL/GenBank/DDBJ databases">
        <title>Ladona fulva Genome sequencing and assembly.</title>
        <authorList>
            <person name="Murali S."/>
            <person name="Richards S."/>
            <person name="Bandaranaike D."/>
            <person name="Bellair M."/>
            <person name="Blankenburg K."/>
            <person name="Chao H."/>
            <person name="Dinh H."/>
            <person name="Doddapaneni H."/>
            <person name="Dugan-Rocha S."/>
            <person name="Elkadiri S."/>
            <person name="Gnanaolivu R."/>
            <person name="Hernandez B."/>
            <person name="Skinner E."/>
            <person name="Javaid M."/>
            <person name="Lee S."/>
            <person name="Li M."/>
            <person name="Ming W."/>
            <person name="Munidasa M."/>
            <person name="Muniz J."/>
            <person name="Nguyen L."/>
            <person name="Hughes D."/>
            <person name="Osuji N."/>
            <person name="Pu L.-L."/>
            <person name="Puazo M."/>
            <person name="Qu C."/>
            <person name="Quiroz J."/>
            <person name="Raj R."/>
            <person name="Weissenberger G."/>
            <person name="Xin Y."/>
            <person name="Zou X."/>
            <person name="Han Y."/>
            <person name="Worley K."/>
            <person name="Muzny D."/>
            <person name="Gibbs R."/>
        </authorList>
    </citation>
    <scope>NUCLEOTIDE SEQUENCE</scope>
    <source>
        <strain evidence="2">Sampled in the wild</strain>
    </source>
</reference>
<accession>A0A8K0P968</accession>
<feature type="region of interest" description="Disordered" evidence="1">
    <location>
        <begin position="49"/>
        <end position="137"/>
    </location>
</feature>
<protein>
    <submittedName>
        <fullName evidence="2">Uncharacterized protein</fullName>
    </submittedName>
</protein>
<gene>
    <name evidence="2" type="ORF">J437_LFUL015064</name>
</gene>